<dbReference type="AlphaFoldDB" id="A0A200R7A0"/>
<evidence type="ECO:0008006" key="5">
    <source>
        <dbReference type="Google" id="ProtNLM"/>
    </source>
</evidence>
<accession>A0A200R7A0</accession>
<name>A0A200R7A0_MACCD</name>
<dbReference type="Proteomes" id="UP000195402">
    <property type="component" value="Unassembled WGS sequence"/>
</dbReference>
<feature type="compositionally biased region" description="Low complexity" evidence="2">
    <location>
        <begin position="295"/>
        <end position="304"/>
    </location>
</feature>
<comment type="caution">
    <text evidence="3">The sequence shown here is derived from an EMBL/GenBank/DDBJ whole genome shotgun (WGS) entry which is preliminary data.</text>
</comment>
<feature type="compositionally biased region" description="Basic and acidic residues" evidence="2">
    <location>
        <begin position="154"/>
        <end position="163"/>
    </location>
</feature>
<feature type="region of interest" description="Disordered" evidence="2">
    <location>
        <begin position="288"/>
        <end position="356"/>
    </location>
</feature>
<dbReference type="FunCoup" id="A0A200R7A0">
    <property type="interactions" value="495"/>
</dbReference>
<dbReference type="OrthoDB" id="1921280at2759"/>
<organism evidence="3 4">
    <name type="scientific">Macleaya cordata</name>
    <name type="common">Five-seeded plume-poppy</name>
    <name type="synonym">Bocconia cordata</name>
    <dbReference type="NCBI Taxonomy" id="56857"/>
    <lineage>
        <taxon>Eukaryota</taxon>
        <taxon>Viridiplantae</taxon>
        <taxon>Streptophyta</taxon>
        <taxon>Embryophyta</taxon>
        <taxon>Tracheophyta</taxon>
        <taxon>Spermatophyta</taxon>
        <taxon>Magnoliopsida</taxon>
        <taxon>Ranunculales</taxon>
        <taxon>Papaveraceae</taxon>
        <taxon>Papaveroideae</taxon>
        <taxon>Macleaya</taxon>
    </lineage>
</organism>
<evidence type="ECO:0000313" key="3">
    <source>
        <dbReference type="EMBL" id="OVA18568.1"/>
    </source>
</evidence>
<protein>
    <recommendedName>
        <fullName evidence="5">Cytomatrix protein-related</fullName>
    </recommendedName>
</protein>
<evidence type="ECO:0000313" key="4">
    <source>
        <dbReference type="Proteomes" id="UP000195402"/>
    </source>
</evidence>
<gene>
    <name evidence="3" type="ORF">BVC80_1831g105</name>
</gene>
<keyword evidence="1" id="KW-0175">Coiled coil</keyword>
<feature type="region of interest" description="Disordered" evidence="2">
    <location>
        <begin position="133"/>
        <end position="163"/>
    </location>
</feature>
<feature type="coiled-coil region" evidence="1">
    <location>
        <begin position="213"/>
        <end position="268"/>
    </location>
</feature>
<dbReference type="PANTHER" id="PTHR35992">
    <property type="entry name" value="CYTOMATRIX PROTEIN-LIKE PROTEIN"/>
    <property type="match status" value="1"/>
</dbReference>
<evidence type="ECO:0000256" key="1">
    <source>
        <dbReference type="SAM" id="Coils"/>
    </source>
</evidence>
<feature type="compositionally biased region" description="Basic and acidic residues" evidence="2">
    <location>
        <begin position="133"/>
        <end position="146"/>
    </location>
</feature>
<dbReference type="PANTHER" id="PTHR35992:SF1">
    <property type="entry name" value="CYTOMATRIX PROTEIN-LIKE PROTEIN"/>
    <property type="match status" value="1"/>
</dbReference>
<dbReference type="EMBL" id="MVGT01000435">
    <property type="protein sequence ID" value="OVA18568.1"/>
    <property type="molecule type" value="Genomic_DNA"/>
</dbReference>
<dbReference type="STRING" id="56857.A0A200R7A0"/>
<sequence length="374" mass="43182">MFADKVSTISSDRLQWQKVFNALVHMLKSQQTQLESLVKERKLLEDRIQIQYDRWVSDVHLLEDQISQMKRDLSKAEMARLLEVAKSDLVVGFKQRESFLYKLKLESTESDLQDFKSWFDYLTYKCSEQKEKSGGKDVEVEKEKGGDGNPKSAENSKEDERRSKILEGEVKKLKRAYEKLTSKNSSEVSALLSERNFVWNQFKKMESDYTSLLKSKRIEVAQANEKIKELLTSMEKLQSSHNEKDETIMKLKAKLAKLEADVASSNREISVRSRELELLRNSRSTLDTPFLNRCTTEPSTTSSESQKDSRNRKKLHLKKESARSQASLDKNSEKECRRSSKRKVVDAVPSSETPRLFSSTFKVPKLKNSSSNLL</sequence>
<evidence type="ECO:0000256" key="2">
    <source>
        <dbReference type="SAM" id="MobiDB-lite"/>
    </source>
</evidence>
<reference evidence="3 4" key="1">
    <citation type="journal article" date="2017" name="Mol. Plant">
        <title>The Genome of Medicinal Plant Macleaya cordata Provides New Insights into Benzylisoquinoline Alkaloids Metabolism.</title>
        <authorList>
            <person name="Liu X."/>
            <person name="Liu Y."/>
            <person name="Huang P."/>
            <person name="Ma Y."/>
            <person name="Qing Z."/>
            <person name="Tang Q."/>
            <person name="Cao H."/>
            <person name="Cheng P."/>
            <person name="Zheng Y."/>
            <person name="Yuan Z."/>
            <person name="Zhou Y."/>
            <person name="Liu J."/>
            <person name="Tang Z."/>
            <person name="Zhuo Y."/>
            <person name="Zhang Y."/>
            <person name="Yu L."/>
            <person name="Huang J."/>
            <person name="Yang P."/>
            <person name="Peng Q."/>
            <person name="Zhang J."/>
            <person name="Jiang W."/>
            <person name="Zhang Z."/>
            <person name="Lin K."/>
            <person name="Ro D.K."/>
            <person name="Chen X."/>
            <person name="Xiong X."/>
            <person name="Shang Y."/>
            <person name="Huang S."/>
            <person name="Zeng J."/>
        </authorList>
    </citation>
    <scope>NUCLEOTIDE SEQUENCE [LARGE SCALE GENOMIC DNA]</scope>
    <source>
        <strain evidence="4">cv. BLH2017</strain>
        <tissue evidence="3">Root</tissue>
    </source>
</reference>
<keyword evidence="4" id="KW-1185">Reference proteome</keyword>
<feature type="coiled-coil region" evidence="1">
    <location>
        <begin position="27"/>
        <end position="79"/>
    </location>
</feature>
<dbReference type="InParanoid" id="A0A200R7A0"/>
<proteinExistence type="predicted"/>
<dbReference type="OMA" id="KMQHERW"/>